<comment type="subunit">
    <text evidence="2">Homodimer.</text>
</comment>
<accession>A0A834TMH3</accession>
<comment type="cofactor">
    <cofactor evidence="1">
        <name>pyridoxal 5'-phosphate</name>
        <dbReference type="ChEBI" id="CHEBI:597326"/>
    </cofactor>
</comment>
<evidence type="ECO:0000256" key="5">
    <source>
        <dbReference type="ARBA" id="ARBA00022898"/>
    </source>
</evidence>
<dbReference type="InterPro" id="IPR015424">
    <property type="entry name" value="PyrdxlP-dep_Trfase"/>
</dbReference>
<dbReference type="GO" id="GO:0008483">
    <property type="term" value="F:transaminase activity"/>
    <property type="evidence" value="ECO:0007669"/>
    <property type="project" value="UniProtKB-KW"/>
</dbReference>
<dbReference type="Gene3D" id="3.90.1150.10">
    <property type="entry name" value="Aspartate Aminotransferase, domain 1"/>
    <property type="match status" value="1"/>
</dbReference>
<feature type="domain" description="Aminotransferase class I/classII large" evidence="6">
    <location>
        <begin position="109"/>
        <end position="154"/>
    </location>
</feature>
<dbReference type="PANTHER" id="PTHR11879">
    <property type="entry name" value="ASPARTATE AMINOTRANSFERASE"/>
    <property type="match status" value="1"/>
</dbReference>
<dbReference type="InterPro" id="IPR000796">
    <property type="entry name" value="Asp_trans"/>
</dbReference>
<keyword evidence="8" id="KW-1185">Reference proteome</keyword>
<dbReference type="SUPFAM" id="SSF53383">
    <property type="entry name" value="PLP-dependent transferases"/>
    <property type="match status" value="1"/>
</dbReference>
<keyword evidence="4 7" id="KW-0808">Transferase</keyword>
<evidence type="ECO:0000256" key="1">
    <source>
        <dbReference type="ARBA" id="ARBA00001933"/>
    </source>
</evidence>
<evidence type="ECO:0000256" key="3">
    <source>
        <dbReference type="ARBA" id="ARBA00022576"/>
    </source>
</evidence>
<dbReference type="Pfam" id="PF00155">
    <property type="entry name" value="Aminotran_1_2"/>
    <property type="match status" value="1"/>
</dbReference>
<dbReference type="PANTHER" id="PTHR11879:SF46">
    <property type="entry name" value="ASPARTATE AMINOTRANSFERASE, CYTOPLASMIC"/>
    <property type="match status" value="1"/>
</dbReference>
<evidence type="ECO:0000259" key="6">
    <source>
        <dbReference type="Pfam" id="PF00155"/>
    </source>
</evidence>
<evidence type="ECO:0000256" key="2">
    <source>
        <dbReference type="ARBA" id="ARBA00011738"/>
    </source>
</evidence>
<sequence>MTLSLRSRAMRVKKRRLKNHAFRWSKDGVISKIWSNAYEETTAEEPRLSMVRSLELMVFARSPFNLILSPLNQPLLIVIPSRLRFAYRCCSVLLFPAGCCSALFNEWKAEMEMMAKRIKTVRQKLYDSISSKDKNRNDWSFILKQIGMFSFTEHSFNVSY</sequence>
<gene>
    <name evidence="7" type="ORF">G2W53_016282</name>
</gene>
<evidence type="ECO:0000313" key="8">
    <source>
        <dbReference type="Proteomes" id="UP000634136"/>
    </source>
</evidence>
<evidence type="ECO:0000313" key="7">
    <source>
        <dbReference type="EMBL" id="KAF7825118.1"/>
    </source>
</evidence>
<dbReference type="GO" id="GO:0030170">
    <property type="term" value="F:pyridoxal phosphate binding"/>
    <property type="evidence" value="ECO:0007669"/>
    <property type="project" value="InterPro"/>
</dbReference>
<dbReference type="Proteomes" id="UP000634136">
    <property type="component" value="Unassembled WGS sequence"/>
</dbReference>
<dbReference type="OrthoDB" id="6752799at2759"/>
<reference evidence="7" key="1">
    <citation type="submission" date="2020-09" db="EMBL/GenBank/DDBJ databases">
        <title>Genome-Enabled Discovery of Anthraquinone Biosynthesis in Senna tora.</title>
        <authorList>
            <person name="Kang S.-H."/>
            <person name="Pandey R.P."/>
            <person name="Lee C.-M."/>
            <person name="Sim J.-S."/>
            <person name="Jeong J.-T."/>
            <person name="Choi B.-S."/>
            <person name="Jung M."/>
            <person name="Ginzburg D."/>
            <person name="Zhao K."/>
            <person name="Won S.Y."/>
            <person name="Oh T.-J."/>
            <person name="Yu Y."/>
            <person name="Kim N.-H."/>
            <person name="Lee O.R."/>
            <person name="Lee T.-H."/>
            <person name="Bashyal P."/>
            <person name="Kim T.-S."/>
            <person name="Lee W.-H."/>
            <person name="Kawkins C."/>
            <person name="Kim C.-K."/>
            <person name="Kim J.S."/>
            <person name="Ahn B.O."/>
            <person name="Rhee S.Y."/>
            <person name="Sohng J.K."/>
        </authorList>
    </citation>
    <scope>NUCLEOTIDE SEQUENCE</scope>
    <source>
        <tissue evidence="7">Leaf</tissue>
    </source>
</reference>
<keyword evidence="3 7" id="KW-0032">Aminotransferase</keyword>
<dbReference type="InterPro" id="IPR004839">
    <property type="entry name" value="Aminotransferase_I/II_large"/>
</dbReference>
<proteinExistence type="predicted"/>
<protein>
    <submittedName>
        <fullName evidence="7">Aspartate aminotransferase, chloroplastic-like</fullName>
    </submittedName>
</protein>
<dbReference type="AlphaFoldDB" id="A0A834TMH3"/>
<name>A0A834TMH3_9FABA</name>
<dbReference type="EMBL" id="JAAIUW010000006">
    <property type="protein sequence ID" value="KAF7825118.1"/>
    <property type="molecule type" value="Genomic_DNA"/>
</dbReference>
<keyword evidence="5" id="KW-0663">Pyridoxal phosphate</keyword>
<evidence type="ECO:0000256" key="4">
    <source>
        <dbReference type="ARBA" id="ARBA00022679"/>
    </source>
</evidence>
<organism evidence="7 8">
    <name type="scientific">Senna tora</name>
    <dbReference type="NCBI Taxonomy" id="362788"/>
    <lineage>
        <taxon>Eukaryota</taxon>
        <taxon>Viridiplantae</taxon>
        <taxon>Streptophyta</taxon>
        <taxon>Embryophyta</taxon>
        <taxon>Tracheophyta</taxon>
        <taxon>Spermatophyta</taxon>
        <taxon>Magnoliopsida</taxon>
        <taxon>eudicotyledons</taxon>
        <taxon>Gunneridae</taxon>
        <taxon>Pentapetalae</taxon>
        <taxon>rosids</taxon>
        <taxon>fabids</taxon>
        <taxon>Fabales</taxon>
        <taxon>Fabaceae</taxon>
        <taxon>Caesalpinioideae</taxon>
        <taxon>Cassia clade</taxon>
        <taxon>Senna</taxon>
    </lineage>
</organism>
<comment type="caution">
    <text evidence="7">The sequence shown here is derived from an EMBL/GenBank/DDBJ whole genome shotgun (WGS) entry which is preliminary data.</text>
</comment>
<dbReference type="GO" id="GO:0006520">
    <property type="term" value="P:amino acid metabolic process"/>
    <property type="evidence" value="ECO:0007669"/>
    <property type="project" value="InterPro"/>
</dbReference>
<dbReference type="InterPro" id="IPR015422">
    <property type="entry name" value="PyrdxlP-dep_Trfase_small"/>
</dbReference>